<proteinExistence type="predicted"/>
<gene>
    <name evidence="4" type="ORF">LPTSP3_g06980</name>
</gene>
<evidence type="ECO:0000259" key="3">
    <source>
        <dbReference type="SMART" id="SM00560"/>
    </source>
</evidence>
<dbReference type="Pfam" id="PF13385">
    <property type="entry name" value="Laminin_G_3"/>
    <property type="match status" value="1"/>
</dbReference>
<name>A0ABM7UH08_9LEPT</name>
<evidence type="ECO:0000313" key="4">
    <source>
        <dbReference type="EMBL" id="BDA77768.1"/>
    </source>
</evidence>
<evidence type="ECO:0000256" key="2">
    <source>
        <dbReference type="ARBA" id="ARBA00023157"/>
    </source>
</evidence>
<dbReference type="Proteomes" id="UP000245263">
    <property type="component" value="Chromosome 1"/>
</dbReference>
<keyword evidence="1" id="KW-0732">Signal</keyword>
<evidence type="ECO:0000256" key="1">
    <source>
        <dbReference type="ARBA" id="ARBA00022729"/>
    </source>
</evidence>
<keyword evidence="5" id="KW-1185">Reference proteome</keyword>
<protein>
    <recommendedName>
        <fullName evidence="3">LamG-like jellyroll fold domain-containing protein</fullName>
    </recommendedName>
</protein>
<dbReference type="SUPFAM" id="SSF49899">
    <property type="entry name" value="Concanavalin A-like lectins/glucanases"/>
    <property type="match status" value="1"/>
</dbReference>
<evidence type="ECO:0000313" key="5">
    <source>
        <dbReference type="Proteomes" id="UP000245263"/>
    </source>
</evidence>
<dbReference type="SMART" id="SM00560">
    <property type="entry name" value="LamGL"/>
    <property type="match status" value="1"/>
</dbReference>
<accession>A0ABM7UH08</accession>
<feature type="domain" description="LamG-like jellyroll fold" evidence="3">
    <location>
        <begin position="40"/>
        <end position="175"/>
    </location>
</feature>
<dbReference type="Gene3D" id="2.60.120.200">
    <property type="match status" value="1"/>
</dbReference>
<sequence length="188" mass="19730">MTLGKDGDTSGAYLYTTNNQYFVTAGNGDSSLPMGANPRTFCAWINPSSLPANGFHHMVFRYGNTTTANASVLAISTATGSKVSFLGFGYDALADYTVPINTWSHLCATFNGGSTASLYVNGIFIASSSFSGTGPLNTTSGSFAIGTWTGSGGTAYYWRGALDDVRIYDVELSATQIGQIHSTGIAYK</sequence>
<dbReference type="InterPro" id="IPR006558">
    <property type="entry name" value="LamG-like"/>
</dbReference>
<dbReference type="InterPro" id="IPR013320">
    <property type="entry name" value="ConA-like_dom_sf"/>
</dbReference>
<keyword evidence="2" id="KW-1015">Disulfide bond</keyword>
<dbReference type="EMBL" id="AP025028">
    <property type="protein sequence ID" value="BDA77768.1"/>
    <property type="molecule type" value="Genomic_DNA"/>
</dbReference>
<organism evidence="4 5">
    <name type="scientific">Leptospira kobayashii</name>
    <dbReference type="NCBI Taxonomy" id="1917830"/>
    <lineage>
        <taxon>Bacteria</taxon>
        <taxon>Pseudomonadati</taxon>
        <taxon>Spirochaetota</taxon>
        <taxon>Spirochaetia</taxon>
        <taxon>Leptospirales</taxon>
        <taxon>Leptospiraceae</taxon>
        <taxon>Leptospira</taxon>
    </lineage>
</organism>
<reference evidence="4 5" key="1">
    <citation type="submission" date="2021-08" db="EMBL/GenBank/DDBJ databases">
        <title>Complete genome sequence of Leptospira kobayashii strain E30.</title>
        <authorList>
            <person name="Nakao R."/>
            <person name="Nakamura S."/>
            <person name="Masuzawa T."/>
            <person name="Koizumi N."/>
        </authorList>
    </citation>
    <scope>NUCLEOTIDE SEQUENCE [LARGE SCALE GENOMIC DNA]</scope>
    <source>
        <strain evidence="4 5">E30</strain>
    </source>
</reference>